<dbReference type="RefSeq" id="WP_187536161.1">
    <property type="nucleotide sequence ID" value="NZ_JACRTL010000001.1"/>
</dbReference>
<dbReference type="CDD" id="cd06261">
    <property type="entry name" value="TM_PBP2"/>
    <property type="match status" value="1"/>
</dbReference>
<dbReference type="Proteomes" id="UP000632659">
    <property type="component" value="Unassembled WGS sequence"/>
</dbReference>
<comment type="caution">
    <text evidence="9">The sequence shown here is derived from an EMBL/GenBank/DDBJ whole genome shotgun (WGS) entry which is preliminary data.</text>
</comment>
<evidence type="ECO:0000256" key="7">
    <source>
        <dbReference type="RuleBase" id="RU363032"/>
    </source>
</evidence>
<feature type="transmembrane region" description="Helical" evidence="7">
    <location>
        <begin position="117"/>
        <end position="137"/>
    </location>
</feature>
<evidence type="ECO:0000256" key="4">
    <source>
        <dbReference type="ARBA" id="ARBA00022692"/>
    </source>
</evidence>
<organism evidence="9 10">
    <name type="scientific">Massiliimalia timonensis</name>
    <dbReference type="NCBI Taxonomy" id="1987501"/>
    <lineage>
        <taxon>Bacteria</taxon>
        <taxon>Bacillati</taxon>
        <taxon>Bacillota</taxon>
        <taxon>Clostridia</taxon>
        <taxon>Eubacteriales</taxon>
        <taxon>Oscillospiraceae</taxon>
        <taxon>Massiliimalia</taxon>
    </lineage>
</organism>
<name>A0A8J6TYF5_9FIRM</name>
<evidence type="ECO:0000256" key="5">
    <source>
        <dbReference type="ARBA" id="ARBA00022989"/>
    </source>
</evidence>
<feature type="transmembrane region" description="Helical" evidence="7">
    <location>
        <begin position="273"/>
        <end position="297"/>
    </location>
</feature>
<dbReference type="InterPro" id="IPR000515">
    <property type="entry name" value="MetI-like"/>
</dbReference>
<dbReference type="PANTHER" id="PTHR30193">
    <property type="entry name" value="ABC TRANSPORTER PERMEASE PROTEIN"/>
    <property type="match status" value="1"/>
</dbReference>
<keyword evidence="6 7" id="KW-0472">Membrane</keyword>
<dbReference type="PROSITE" id="PS50928">
    <property type="entry name" value="ABC_TM1"/>
    <property type="match status" value="1"/>
</dbReference>
<keyword evidence="10" id="KW-1185">Reference proteome</keyword>
<dbReference type="GO" id="GO:0005886">
    <property type="term" value="C:plasma membrane"/>
    <property type="evidence" value="ECO:0007669"/>
    <property type="project" value="UniProtKB-SubCell"/>
</dbReference>
<reference evidence="9" key="1">
    <citation type="submission" date="2020-08" db="EMBL/GenBank/DDBJ databases">
        <title>Genome public.</title>
        <authorList>
            <person name="Liu C."/>
            <person name="Sun Q."/>
        </authorList>
    </citation>
    <scope>NUCLEOTIDE SEQUENCE</scope>
    <source>
        <strain evidence="9">NSJ-15</strain>
    </source>
</reference>
<evidence type="ECO:0000256" key="6">
    <source>
        <dbReference type="ARBA" id="ARBA00023136"/>
    </source>
</evidence>
<dbReference type="PANTHER" id="PTHR30193:SF42">
    <property type="entry name" value="ABC TRANSPORTER PERMEASE PROTEIN"/>
    <property type="match status" value="1"/>
</dbReference>
<dbReference type="EMBL" id="JACRTL010000001">
    <property type="protein sequence ID" value="MBC8609777.1"/>
    <property type="molecule type" value="Genomic_DNA"/>
</dbReference>
<feature type="transmembrane region" description="Helical" evidence="7">
    <location>
        <begin position="20"/>
        <end position="43"/>
    </location>
</feature>
<dbReference type="Gene3D" id="1.10.3720.10">
    <property type="entry name" value="MetI-like"/>
    <property type="match status" value="1"/>
</dbReference>
<feature type="transmembrane region" description="Helical" evidence="7">
    <location>
        <begin position="181"/>
        <end position="202"/>
    </location>
</feature>
<evidence type="ECO:0000313" key="9">
    <source>
        <dbReference type="EMBL" id="MBC8609777.1"/>
    </source>
</evidence>
<protein>
    <submittedName>
        <fullName evidence="9">Sugar ABC transporter permease</fullName>
    </submittedName>
</protein>
<dbReference type="AlphaFoldDB" id="A0A8J6TYF5"/>
<feature type="transmembrane region" description="Helical" evidence="7">
    <location>
        <begin position="84"/>
        <end position="105"/>
    </location>
</feature>
<comment type="subcellular location">
    <subcellularLocation>
        <location evidence="1 7">Cell membrane</location>
        <topology evidence="1 7">Multi-pass membrane protein</topology>
    </subcellularLocation>
</comment>
<evidence type="ECO:0000256" key="2">
    <source>
        <dbReference type="ARBA" id="ARBA00022448"/>
    </source>
</evidence>
<feature type="transmembrane region" description="Helical" evidence="7">
    <location>
        <begin position="214"/>
        <end position="235"/>
    </location>
</feature>
<dbReference type="SUPFAM" id="SSF161098">
    <property type="entry name" value="MetI-like"/>
    <property type="match status" value="1"/>
</dbReference>
<gene>
    <name evidence="9" type="ORF">H8702_01405</name>
</gene>
<keyword evidence="5 7" id="KW-1133">Transmembrane helix</keyword>
<evidence type="ECO:0000256" key="3">
    <source>
        <dbReference type="ARBA" id="ARBA00022475"/>
    </source>
</evidence>
<keyword evidence="4 7" id="KW-0812">Transmembrane</keyword>
<keyword evidence="3" id="KW-1003">Cell membrane</keyword>
<dbReference type="SUPFAM" id="SSF160964">
    <property type="entry name" value="MalF N-terminal region-like"/>
    <property type="match status" value="1"/>
</dbReference>
<dbReference type="GO" id="GO:0055085">
    <property type="term" value="P:transmembrane transport"/>
    <property type="evidence" value="ECO:0007669"/>
    <property type="project" value="InterPro"/>
</dbReference>
<dbReference type="InterPro" id="IPR035906">
    <property type="entry name" value="MetI-like_sf"/>
</dbReference>
<dbReference type="Pfam" id="PF00528">
    <property type="entry name" value="BPD_transp_1"/>
    <property type="match status" value="1"/>
</dbReference>
<sequence length="305" mass="33998">MNAATPFWNNRRKRSCADAATSIVFIIPTAILLIAFVIIPIIWTVQISFNEWDGLQPTMNFVGLENYQTAFQKPQFQKSLLNNFIWAVMHLVFACGTGFFIAFLISRLKRGMGFFRTVLFLPNVIATTISAVMWTQIFNPTYGILNNLLSAIGLDSLALQWLADPDLVIYSTSMASCWQAYGYYMVLFLAGLQNIDVSLYEAARMDGANAFKQFIHVTIPGLRSILTFVISMALINGLKGFATVWAMTRGGPEYSSHLLSLFVYKTAFLEYDYGLASAAAVILGILVMVITIAFNVFSDKINADM</sequence>
<evidence type="ECO:0000313" key="10">
    <source>
        <dbReference type="Proteomes" id="UP000632659"/>
    </source>
</evidence>
<keyword evidence="2 7" id="KW-0813">Transport</keyword>
<proteinExistence type="inferred from homology"/>
<accession>A0A8J6TYF5</accession>
<evidence type="ECO:0000256" key="1">
    <source>
        <dbReference type="ARBA" id="ARBA00004651"/>
    </source>
</evidence>
<feature type="domain" description="ABC transmembrane type-1" evidence="8">
    <location>
        <begin position="80"/>
        <end position="294"/>
    </location>
</feature>
<dbReference type="InterPro" id="IPR051393">
    <property type="entry name" value="ABC_transporter_permease"/>
</dbReference>
<evidence type="ECO:0000259" key="8">
    <source>
        <dbReference type="PROSITE" id="PS50928"/>
    </source>
</evidence>
<comment type="similarity">
    <text evidence="7">Belongs to the binding-protein-dependent transport system permease family.</text>
</comment>